<keyword evidence="2" id="KW-1185">Reference proteome</keyword>
<accession>A0ABP7KIY7</accession>
<dbReference type="RefSeq" id="WP_344848547.1">
    <property type="nucleotide sequence ID" value="NZ_BAABDF010000007.1"/>
</dbReference>
<organism evidence="1 2">
    <name type="scientific">Celeribacter arenosi</name>
    <dbReference type="NCBI Taxonomy" id="792649"/>
    <lineage>
        <taxon>Bacteria</taxon>
        <taxon>Pseudomonadati</taxon>
        <taxon>Pseudomonadota</taxon>
        <taxon>Alphaproteobacteria</taxon>
        <taxon>Rhodobacterales</taxon>
        <taxon>Roseobacteraceae</taxon>
        <taxon>Celeribacter</taxon>
    </lineage>
</organism>
<reference evidence="2" key="1">
    <citation type="journal article" date="2019" name="Int. J. Syst. Evol. Microbiol.">
        <title>The Global Catalogue of Microorganisms (GCM) 10K type strain sequencing project: providing services to taxonomists for standard genome sequencing and annotation.</title>
        <authorList>
            <consortium name="The Broad Institute Genomics Platform"/>
            <consortium name="The Broad Institute Genome Sequencing Center for Infectious Disease"/>
            <person name="Wu L."/>
            <person name="Ma J."/>
        </authorList>
    </citation>
    <scope>NUCLEOTIDE SEQUENCE [LARGE SCALE GENOMIC DNA]</scope>
    <source>
        <strain evidence="2">JCM 17190</strain>
    </source>
</reference>
<sequence length="60" mass="6870">MKRKSDTEIDDIVDELVDNESTAKALKKKLHNTFDEDAARYQSAKAKNADDDDLWDNMPV</sequence>
<protein>
    <submittedName>
        <fullName evidence="1">Uncharacterized protein</fullName>
    </submittedName>
</protein>
<evidence type="ECO:0000313" key="1">
    <source>
        <dbReference type="EMBL" id="GAA3878092.1"/>
    </source>
</evidence>
<name>A0ABP7KIY7_9RHOB</name>
<comment type="caution">
    <text evidence="1">The sequence shown here is derived from an EMBL/GenBank/DDBJ whole genome shotgun (WGS) entry which is preliminary data.</text>
</comment>
<proteinExistence type="predicted"/>
<dbReference type="Proteomes" id="UP001399917">
    <property type="component" value="Unassembled WGS sequence"/>
</dbReference>
<dbReference type="EMBL" id="BAABDF010000007">
    <property type="protein sequence ID" value="GAA3878092.1"/>
    <property type="molecule type" value="Genomic_DNA"/>
</dbReference>
<gene>
    <name evidence="1" type="ORF">GCM10022404_29820</name>
</gene>
<evidence type="ECO:0000313" key="2">
    <source>
        <dbReference type="Proteomes" id="UP001399917"/>
    </source>
</evidence>